<dbReference type="Pfam" id="PF06966">
    <property type="entry name" value="DUF1295"/>
    <property type="match status" value="1"/>
</dbReference>
<dbReference type="InterPro" id="IPR010721">
    <property type="entry name" value="UstE-like"/>
</dbReference>
<accession>A0A1I0SW79</accession>
<evidence type="ECO:0000313" key="2">
    <source>
        <dbReference type="EMBL" id="SFA43036.1"/>
    </source>
</evidence>
<evidence type="ECO:0000313" key="3">
    <source>
        <dbReference type="Proteomes" id="UP000182054"/>
    </source>
</evidence>
<proteinExistence type="predicted"/>
<evidence type="ECO:0000256" key="1">
    <source>
        <dbReference type="SAM" id="Phobius"/>
    </source>
</evidence>
<dbReference type="PANTHER" id="PTHR32251:SF17">
    <property type="entry name" value="STEROID 5-ALPHA REDUCTASE C-TERMINAL DOMAIN-CONTAINING PROTEIN"/>
    <property type="match status" value="1"/>
</dbReference>
<dbReference type="AlphaFoldDB" id="A0A1I0SW79"/>
<protein>
    <submittedName>
        <fullName evidence="2">Steroid 5-alpha reductase family enzyme</fullName>
    </submittedName>
</protein>
<dbReference type="EMBL" id="FOJN01000002">
    <property type="protein sequence ID" value="SFA43036.1"/>
    <property type="molecule type" value="Genomic_DNA"/>
</dbReference>
<reference evidence="2 3" key="1">
    <citation type="submission" date="2016-10" db="EMBL/GenBank/DDBJ databases">
        <authorList>
            <person name="de Groot N.N."/>
        </authorList>
    </citation>
    <scope>NUCLEOTIDE SEQUENCE [LARGE SCALE GENOMIC DNA]</scope>
    <source>
        <strain evidence="2 3">DSM 44908</strain>
    </source>
</reference>
<feature type="transmembrane region" description="Helical" evidence="1">
    <location>
        <begin position="12"/>
        <end position="34"/>
    </location>
</feature>
<dbReference type="PANTHER" id="PTHR32251">
    <property type="entry name" value="3-OXO-5-ALPHA-STEROID 4-DEHYDROGENASE"/>
    <property type="match status" value="1"/>
</dbReference>
<organism evidence="2 3">
    <name type="scientific">Rhodococcoides kroppenstedtii</name>
    <dbReference type="NCBI Taxonomy" id="293050"/>
    <lineage>
        <taxon>Bacteria</taxon>
        <taxon>Bacillati</taxon>
        <taxon>Actinomycetota</taxon>
        <taxon>Actinomycetes</taxon>
        <taxon>Mycobacteriales</taxon>
        <taxon>Nocardiaceae</taxon>
        <taxon>Rhodococcoides</taxon>
    </lineage>
</organism>
<dbReference type="Proteomes" id="UP000182054">
    <property type="component" value="Unassembled WGS sequence"/>
</dbReference>
<dbReference type="PROSITE" id="PS50244">
    <property type="entry name" value="S5A_REDUCTASE"/>
    <property type="match status" value="1"/>
</dbReference>
<feature type="transmembrane region" description="Helical" evidence="1">
    <location>
        <begin position="224"/>
        <end position="243"/>
    </location>
</feature>
<sequence length="270" mass="28880">MNSSSFDLSAFAGLAGLSLLVALAVLGLTAVVGFRIGRHNVVDVSWGAGFVVIAVVAAIAGEGELWRRVLLAILVGLWGTRLAVSMARRSRGKGEDPRYEDMLARAGGHPVVTALRKIYLTQALALWFVSLPVQVAASAAGTVGVLTVVGAALWLLGITFETVGDRQMDAFKADPANKGSIMDRGLWRYTRHPNYFGDACVWWGVYLVAAGGAGSLVGPAVATVLSPVAMTYFLVFATGARLLERHMAERPGYREYQQRTSYFVPLPPRG</sequence>
<dbReference type="RefSeq" id="WP_074921785.1">
    <property type="nucleotide sequence ID" value="NZ_FOJN01000002.1"/>
</dbReference>
<dbReference type="Gene3D" id="1.20.120.1630">
    <property type="match status" value="1"/>
</dbReference>
<keyword evidence="1" id="KW-1133">Transmembrane helix</keyword>
<name>A0A1I0SW79_9NOCA</name>
<feature type="transmembrane region" description="Helical" evidence="1">
    <location>
        <begin position="195"/>
        <end position="218"/>
    </location>
</feature>
<feature type="transmembrane region" description="Helical" evidence="1">
    <location>
        <begin position="143"/>
        <end position="163"/>
    </location>
</feature>
<feature type="transmembrane region" description="Helical" evidence="1">
    <location>
        <begin position="41"/>
        <end position="59"/>
    </location>
</feature>
<dbReference type="GO" id="GO:0016020">
    <property type="term" value="C:membrane"/>
    <property type="evidence" value="ECO:0007669"/>
    <property type="project" value="TreeGrafter"/>
</dbReference>
<keyword evidence="1" id="KW-0472">Membrane</keyword>
<dbReference type="OrthoDB" id="9779233at2"/>
<gene>
    <name evidence="2" type="ORF">SAMN05444374_102365</name>
</gene>
<dbReference type="GeneID" id="85484830"/>
<keyword evidence="1" id="KW-0812">Transmembrane</keyword>